<dbReference type="RefSeq" id="WP_339618163.1">
    <property type="nucleotide sequence ID" value="NZ_AP031500.1"/>
</dbReference>
<reference evidence="2" key="1">
    <citation type="journal article" date="2019" name="Int. J. Syst. Evol. Microbiol.">
        <title>The Global Catalogue of Microorganisms (GCM) 10K type strain sequencing project: providing services to taxonomists for standard genome sequencing and annotation.</title>
        <authorList>
            <consortium name="The Broad Institute Genomics Platform"/>
            <consortium name="The Broad Institute Genome Sequencing Center for Infectious Disease"/>
            <person name="Wu L."/>
            <person name="Ma J."/>
        </authorList>
    </citation>
    <scope>NUCLEOTIDE SEQUENCE [LARGE SCALE GENOMIC DNA]</scope>
    <source>
        <strain evidence="2">KCTC 52141</strain>
    </source>
</reference>
<dbReference type="InterPro" id="IPR042268">
    <property type="entry name" value="BamC_C"/>
</dbReference>
<dbReference type="Proteomes" id="UP001595548">
    <property type="component" value="Unassembled WGS sequence"/>
</dbReference>
<name>A0ABV7HVN1_9GAMM</name>
<dbReference type="EMBL" id="JBHRTL010000006">
    <property type="protein sequence ID" value="MFC3155442.1"/>
    <property type="molecule type" value="Genomic_DNA"/>
</dbReference>
<gene>
    <name evidence="1" type="primary">bamC</name>
    <name evidence="1" type="ORF">ACFOEB_09550</name>
</gene>
<organism evidence="1 2">
    <name type="scientific">Gilvimarinus japonicus</name>
    <dbReference type="NCBI Taxonomy" id="1796469"/>
    <lineage>
        <taxon>Bacteria</taxon>
        <taxon>Pseudomonadati</taxon>
        <taxon>Pseudomonadota</taxon>
        <taxon>Gammaproteobacteria</taxon>
        <taxon>Cellvibrionales</taxon>
        <taxon>Cellvibrionaceae</taxon>
        <taxon>Gilvimarinus</taxon>
    </lineage>
</organism>
<comment type="caution">
    <text evidence="1">The sequence shown here is derived from an EMBL/GenBank/DDBJ whole genome shotgun (WGS) entry which is preliminary data.</text>
</comment>
<evidence type="ECO:0000313" key="1">
    <source>
        <dbReference type="EMBL" id="MFC3155442.1"/>
    </source>
</evidence>
<keyword evidence="2" id="KW-1185">Reference proteome</keyword>
<dbReference type="InterPro" id="IPR010653">
    <property type="entry name" value="NlpB/DapX"/>
</dbReference>
<protein>
    <submittedName>
        <fullName evidence="1">Outer membrane protein assembly factor BamC</fullName>
    </submittedName>
</protein>
<dbReference type="PROSITE" id="PS51257">
    <property type="entry name" value="PROKAR_LIPOPROTEIN"/>
    <property type="match status" value="1"/>
</dbReference>
<dbReference type="Gene3D" id="3.30.310.170">
    <property type="entry name" value="Outer membrane protein assembly factor BamC"/>
    <property type="match status" value="1"/>
</dbReference>
<dbReference type="Pfam" id="PF06804">
    <property type="entry name" value="Lipoprotein_18"/>
    <property type="match status" value="1"/>
</dbReference>
<proteinExistence type="predicted"/>
<accession>A0ABV7HVN1</accession>
<evidence type="ECO:0000313" key="2">
    <source>
        <dbReference type="Proteomes" id="UP001595548"/>
    </source>
</evidence>
<sequence>MIKTTSLRGVSVLSLVAMLSGCGVFWGDEAYFRNREGDYQKADKIEPLKVPEGMKSEKLGERYPIPPVTESEFDDIAQTESAEVPRPQPLATNLMQENVKIQRLADERWILMNVSPGEVWPRVRAFLNENNVDVASADIGRGLIDSHWLQFKSDLSTSDRYRVQIDQGVQPETSEIHVLHQSVQGDSPSGDLAWPSASSSSEREAWLMDELAAALARDETIGGTSLLAQAIGGDAKSALVVEQNEPVMKIRLSEARAKATLFHSMREDGFSIYDSQPDDGVYYLHYEPVEPESDGWFSGWFSSDKELVAKSPYSLAQLLTVVPKGDAFAKAPLSNRKAEQKFPNAPGYLLFMQGEADNYTVRLRDPYGKRLDARKSRDLLTLLRKNLI</sequence>